<evidence type="ECO:0000256" key="4">
    <source>
        <dbReference type="ARBA" id="ARBA00008008"/>
    </source>
</evidence>
<keyword evidence="8" id="KW-0285">Flavoprotein</keyword>
<dbReference type="GO" id="GO:0006212">
    <property type="term" value="P:uracil catabolic process"/>
    <property type="evidence" value="ECO:0007669"/>
    <property type="project" value="TreeGrafter"/>
</dbReference>
<evidence type="ECO:0000256" key="5">
    <source>
        <dbReference type="ARBA" id="ARBA00010804"/>
    </source>
</evidence>
<dbReference type="EC" id="1.3.1.1" evidence="24"/>
<keyword evidence="10" id="KW-0479">Metal-binding</keyword>
<evidence type="ECO:0000256" key="8">
    <source>
        <dbReference type="ARBA" id="ARBA00022630"/>
    </source>
</evidence>
<evidence type="ECO:0000313" key="27">
    <source>
        <dbReference type="Proteomes" id="UP000298324"/>
    </source>
</evidence>
<gene>
    <name evidence="26" type="primary">preA_2</name>
    <name evidence="26" type="ORF">Psch_04187</name>
</gene>
<dbReference type="Gene3D" id="3.30.70.20">
    <property type="match status" value="1"/>
</dbReference>
<dbReference type="GO" id="GO:0046872">
    <property type="term" value="F:metal ion binding"/>
    <property type="evidence" value="ECO:0007669"/>
    <property type="project" value="UniProtKB-KW"/>
</dbReference>
<comment type="similarity">
    <text evidence="5">Belongs to the dihydropyrimidine dehydrogenase family.</text>
</comment>
<evidence type="ECO:0000256" key="9">
    <source>
        <dbReference type="ARBA" id="ARBA00022643"/>
    </source>
</evidence>
<comment type="catalytic activity">
    <reaction evidence="21">
        <text>(S)-dihydroorotate + NAD(+) = orotate + NADH + H(+)</text>
        <dbReference type="Rhea" id="RHEA:13513"/>
        <dbReference type="ChEBI" id="CHEBI:15378"/>
        <dbReference type="ChEBI" id="CHEBI:30839"/>
        <dbReference type="ChEBI" id="CHEBI:30864"/>
        <dbReference type="ChEBI" id="CHEBI:57540"/>
        <dbReference type="ChEBI" id="CHEBI:57945"/>
        <dbReference type="EC" id="1.3.1.14"/>
    </reaction>
</comment>
<reference evidence="26 27" key="1">
    <citation type="journal article" date="2018" name="Environ. Microbiol.">
        <title>Novel energy conservation strategies and behaviour of Pelotomaculum schinkii driving syntrophic propionate catabolism.</title>
        <authorList>
            <person name="Hidalgo-Ahumada C.A.P."/>
            <person name="Nobu M.K."/>
            <person name="Narihiro T."/>
            <person name="Tamaki H."/>
            <person name="Liu W.T."/>
            <person name="Kamagata Y."/>
            <person name="Stams A.J.M."/>
            <person name="Imachi H."/>
            <person name="Sousa D.Z."/>
        </authorList>
    </citation>
    <scope>NUCLEOTIDE SEQUENCE [LARGE SCALE GENOMIC DNA]</scope>
    <source>
        <strain evidence="26 27">HH</strain>
    </source>
</reference>
<keyword evidence="12" id="KW-0408">Iron</keyword>
<dbReference type="PROSITE" id="PS51379">
    <property type="entry name" value="4FE4S_FER_2"/>
    <property type="match status" value="2"/>
</dbReference>
<feature type="domain" description="4Fe-4S ferredoxin-type" evidence="25">
    <location>
        <begin position="366"/>
        <end position="396"/>
    </location>
</feature>
<dbReference type="InterPro" id="IPR017896">
    <property type="entry name" value="4Fe4S_Fe-S-bd"/>
</dbReference>
<dbReference type="PROSITE" id="PS00198">
    <property type="entry name" value="4FE4S_FER_1"/>
    <property type="match status" value="1"/>
</dbReference>
<evidence type="ECO:0000259" key="25">
    <source>
        <dbReference type="PROSITE" id="PS51379"/>
    </source>
</evidence>
<evidence type="ECO:0000256" key="1">
    <source>
        <dbReference type="ARBA" id="ARBA00001917"/>
    </source>
</evidence>
<evidence type="ECO:0000256" key="6">
    <source>
        <dbReference type="ARBA" id="ARBA00012061"/>
    </source>
</evidence>
<evidence type="ECO:0000256" key="16">
    <source>
        <dbReference type="ARBA" id="ARBA00030119"/>
    </source>
</evidence>
<dbReference type="InterPro" id="IPR005720">
    <property type="entry name" value="Dihydroorotate_DH_cat"/>
</dbReference>
<comment type="function">
    <text evidence="2">Catalyzes the conversion of dihydroorotate to orotate with NAD(+) as electron acceptor.</text>
</comment>
<dbReference type="GO" id="GO:0002058">
    <property type="term" value="F:uracil binding"/>
    <property type="evidence" value="ECO:0007669"/>
    <property type="project" value="TreeGrafter"/>
</dbReference>
<name>A0A4Y7R765_9FIRM</name>
<evidence type="ECO:0000256" key="11">
    <source>
        <dbReference type="ARBA" id="ARBA00023002"/>
    </source>
</evidence>
<comment type="catalytic activity">
    <reaction evidence="20">
        <text>5,6-dihydrouracil + NAD(+) = uracil + NADH + H(+)</text>
        <dbReference type="Rhea" id="RHEA:20189"/>
        <dbReference type="ChEBI" id="CHEBI:15378"/>
        <dbReference type="ChEBI" id="CHEBI:15901"/>
        <dbReference type="ChEBI" id="CHEBI:17568"/>
        <dbReference type="ChEBI" id="CHEBI:57540"/>
        <dbReference type="ChEBI" id="CHEBI:57945"/>
        <dbReference type="EC" id="1.3.1.1"/>
    </reaction>
</comment>
<comment type="subunit">
    <text evidence="23">Heterotetramer of 2 PreA and 2 PreT subunits.</text>
</comment>
<proteinExistence type="inferred from homology"/>
<evidence type="ECO:0000256" key="12">
    <source>
        <dbReference type="ARBA" id="ARBA00023004"/>
    </source>
</evidence>
<evidence type="ECO:0000313" key="26">
    <source>
        <dbReference type="EMBL" id="TEB04460.1"/>
    </source>
</evidence>
<dbReference type="PANTHER" id="PTHR43073:SF2">
    <property type="entry name" value="DIHYDROPYRIMIDINE DEHYDROGENASE [NADP(+)]"/>
    <property type="match status" value="1"/>
</dbReference>
<comment type="catalytic activity">
    <reaction evidence="19">
        <text>5,6-dihydrothymine + NAD(+) = thymine + NADH + H(+)</text>
        <dbReference type="Rhea" id="RHEA:28791"/>
        <dbReference type="ChEBI" id="CHEBI:15378"/>
        <dbReference type="ChEBI" id="CHEBI:17821"/>
        <dbReference type="ChEBI" id="CHEBI:27468"/>
        <dbReference type="ChEBI" id="CHEBI:57540"/>
        <dbReference type="ChEBI" id="CHEBI:57945"/>
        <dbReference type="EC" id="1.3.1.1"/>
    </reaction>
</comment>
<accession>A0A4Y7R765</accession>
<keyword evidence="9" id="KW-0288">FMN</keyword>
<comment type="similarity">
    <text evidence="4">Belongs to the dihydroorotate dehydrogenase family. Type 1 subfamily.</text>
</comment>
<comment type="caution">
    <text evidence="26">The sequence shown here is derived from an EMBL/GenBank/DDBJ whole genome shotgun (WGS) entry which is preliminary data.</text>
</comment>
<dbReference type="EMBL" id="QFGA01000004">
    <property type="protein sequence ID" value="TEB04460.1"/>
    <property type="molecule type" value="Genomic_DNA"/>
</dbReference>
<dbReference type="GO" id="GO:0050661">
    <property type="term" value="F:NADP binding"/>
    <property type="evidence" value="ECO:0007669"/>
    <property type="project" value="TreeGrafter"/>
</dbReference>
<evidence type="ECO:0000256" key="17">
    <source>
        <dbReference type="ARBA" id="ARBA00032046"/>
    </source>
</evidence>
<keyword evidence="13" id="KW-0411">Iron-sulfur</keyword>
<evidence type="ECO:0000256" key="15">
    <source>
        <dbReference type="ARBA" id="ARBA00029718"/>
    </source>
</evidence>
<evidence type="ECO:0000256" key="13">
    <source>
        <dbReference type="ARBA" id="ARBA00023014"/>
    </source>
</evidence>
<dbReference type="PANTHER" id="PTHR43073">
    <property type="entry name" value="DIHYDROPYRIMIDINE DEHYDROGENASE [NADP(+)]"/>
    <property type="match status" value="1"/>
</dbReference>
<dbReference type="Pfam" id="PF01180">
    <property type="entry name" value="DHO_dh"/>
    <property type="match status" value="1"/>
</dbReference>
<sequence>MKPDLSVEVCGVKFKNPIVVASATPSKDAAYMKKCADAGAGGIIAKTVTYEPKLHKYVSPRFTVLQKRGWPHSFSNYSCEFLANYTPEEWYEEMKAAAKYCHEHNVVLVGSISGGSLEEWAKLAADMESTGVDMLELNFGCPHPRDLGYKSGQELGSDPEAAAEVVETVVNAVKIPVFVKLTAEAVDPLIVARKVQAKGASGLTVINRFPALEIDMETGRPILHSTFAGVNGPWMRPIMLKWVAKIAREIDIPISATNGIWEWQDVVKSIMVGASTVQTCTALMYSPRGYKKIGDFVQGLEKFMDAKGYRTIAEMRGITLGKILTWDKVDRETKAVSIVDKERCTGCKMCQNWCFYGAISYEGENGKVKANISDRCDGCGLCASLCPRDAIHMEGPVPVFLGDFS</sequence>
<dbReference type="EC" id="1.3.1.14" evidence="6"/>
<dbReference type="Pfam" id="PF14697">
    <property type="entry name" value="Fer4_21"/>
    <property type="match status" value="1"/>
</dbReference>
<dbReference type="GO" id="GO:0006210">
    <property type="term" value="P:thymine catabolic process"/>
    <property type="evidence" value="ECO:0007669"/>
    <property type="project" value="TreeGrafter"/>
</dbReference>
<evidence type="ECO:0000256" key="20">
    <source>
        <dbReference type="ARBA" id="ARBA00048792"/>
    </source>
</evidence>
<dbReference type="InterPro" id="IPR017900">
    <property type="entry name" value="4Fe4S_Fe_S_CS"/>
</dbReference>
<evidence type="ECO:0000256" key="2">
    <source>
        <dbReference type="ARBA" id="ARBA00003616"/>
    </source>
</evidence>
<keyword evidence="11 26" id="KW-0560">Oxidoreductase</keyword>
<dbReference type="GO" id="GO:0051536">
    <property type="term" value="F:iron-sulfur cluster binding"/>
    <property type="evidence" value="ECO:0007669"/>
    <property type="project" value="UniProtKB-KW"/>
</dbReference>
<comment type="cofactor">
    <cofactor evidence="1">
        <name>FMN</name>
        <dbReference type="ChEBI" id="CHEBI:58210"/>
    </cofactor>
</comment>
<feature type="domain" description="4Fe-4S ferredoxin-type" evidence="25">
    <location>
        <begin position="334"/>
        <end position="364"/>
    </location>
</feature>
<comment type="pathway">
    <text evidence="3">Pyrimidine metabolism; UMP biosynthesis via de novo pathway; orotate from (S)-dihydroorotate (NAD(+) route): step 1/1.</text>
</comment>
<dbReference type="SUPFAM" id="SSF54862">
    <property type="entry name" value="4Fe-4S ferredoxins"/>
    <property type="match status" value="1"/>
</dbReference>
<evidence type="ECO:0000256" key="24">
    <source>
        <dbReference type="ARBA" id="ARBA00049728"/>
    </source>
</evidence>
<comment type="function">
    <text evidence="22">Involved in pyrimidine base degradation. Catalyzes physiologically the reduction of uracil to 5,6-dihydrouracil (DHU) by using NADH as a specific cosubstrate. It also catalyzes the reverse reaction and the reduction of thymine to 5,6-dihydrothymine (DHT).</text>
</comment>
<protein>
    <recommendedName>
        <fullName evidence="7">Dihydroorotate dehydrogenase B (NAD(+)), catalytic subunit</fullName>
        <ecNumber evidence="24">1.3.1.1</ecNumber>
        <ecNumber evidence="6">1.3.1.14</ecNumber>
    </recommendedName>
    <alternativeName>
        <fullName evidence="15">Dihydroorotate oxidase B</fullName>
    </alternativeName>
    <alternativeName>
        <fullName evidence="18">Dihydrothymine dehydrogenase</fullName>
    </alternativeName>
    <alternativeName>
        <fullName evidence="16">Dihydrouracil dehydrogenase</fullName>
    </alternativeName>
    <alternativeName>
        <fullName evidence="17">Orotate reductase (NADH)</fullName>
    </alternativeName>
</protein>
<evidence type="ECO:0000256" key="23">
    <source>
        <dbReference type="ARBA" id="ARBA00049714"/>
    </source>
</evidence>
<evidence type="ECO:0000256" key="3">
    <source>
        <dbReference type="ARBA" id="ARBA00004715"/>
    </source>
</evidence>
<evidence type="ECO:0000256" key="14">
    <source>
        <dbReference type="ARBA" id="ARBA00023027"/>
    </source>
</evidence>
<dbReference type="GO" id="GO:0004159">
    <property type="term" value="F:dihydropyrimidine dehydrogenase (NAD+) activity"/>
    <property type="evidence" value="ECO:0007669"/>
    <property type="project" value="UniProtKB-EC"/>
</dbReference>
<keyword evidence="14" id="KW-0520">NAD</keyword>
<evidence type="ECO:0000256" key="18">
    <source>
        <dbReference type="ARBA" id="ARBA00032722"/>
    </source>
</evidence>
<dbReference type="FunFam" id="3.20.20.70:FF:000027">
    <property type="entry name" value="Dihydropyrimidine dehydrogenase [NADP(+)]"/>
    <property type="match status" value="1"/>
</dbReference>
<dbReference type="RefSeq" id="WP_190259569.1">
    <property type="nucleotide sequence ID" value="NZ_QFGA01000004.1"/>
</dbReference>
<evidence type="ECO:0000256" key="10">
    <source>
        <dbReference type="ARBA" id="ARBA00022723"/>
    </source>
</evidence>
<dbReference type="GO" id="GO:0004589">
    <property type="term" value="F:dihydroorotate dehydrogenase (NAD+) activity"/>
    <property type="evidence" value="ECO:0007669"/>
    <property type="project" value="UniProtKB-EC"/>
</dbReference>
<dbReference type="Proteomes" id="UP000298324">
    <property type="component" value="Unassembled WGS sequence"/>
</dbReference>
<evidence type="ECO:0000256" key="21">
    <source>
        <dbReference type="ARBA" id="ARBA00048996"/>
    </source>
</evidence>
<evidence type="ECO:0000256" key="19">
    <source>
        <dbReference type="ARBA" id="ARBA00047685"/>
    </source>
</evidence>
<evidence type="ECO:0000256" key="7">
    <source>
        <dbReference type="ARBA" id="ARBA00018101"/>
    </source>
</evidence>
<keyword evidence="27" id="KW-1185">Reference proteome</keyword>
<dbReference type="GO" id="GO:0005737">
    <property type="term" value="C:cytoplasm"/>
    <property type="evidence" value="ECO:0007669"/>
    <property type="project" value="InterPro"/>
</dbReference>
<dbReference type="AlphaFoldDB" id="A0A4Y7R765"/>
<organism evidence="26 27">
    <name type="scientific">Pelotomaculum schinkii</name>
    <dbReference type="NCBI Taxonomy" id="78350"/>
    <lineage>
        <taxon>Bacteria</taxon>
        <taxon>Bacillati</taxon>
        <taxon>Bacillota</taxon>
        <taxon>Clostridia</taxon>
        <taxon>Eubacteriales</taxon>
        <taxon>Desulfotomaculaceae</taxon>
        <taxon>Pelotomaculum</taxon>
    </lineage>
</organism>
<dbReference type="InterPro" id="IPR013785">
    <property type="entry name" value="Aldolase_TIM"/>
</dbReference>
<dbReference type="Gene3D" id="3.20.20.70">
    <property type="entry name" value="Aldolase class I"/>
    <property type="match status" value="1"/>
</dbReference>
<dbReference type="SUPFAM" id="SSF51395">
    <property type="entry name" value="FMN-linked oxidoreductases"/>
    <property type="match status" value="1"/>
</dbReference>
<evidence type="ECO:0000256" key="22">
    <source>
        <dbReference type="ARBA" id="ARBA00049578"/>
    </source>
</evidence>